<dbReference type="PANTHER" id="PTHR31632:SF2">
    <property type="entry name" value="PLASMA MEMBRANE IRON PERMEASE"/>
    <property type="match status" value="1"/>
</dbReference>
<evidence type="ECO:0000256" key="6">
    <source>
        <dbReference type="SAM" id="Phobius"/>
    </source>
</evidence>
<evidence type="ECO:0000256" key="1">
    <source>
        <dbReference type="ARBA" id="ARBA00004141"/>
    </source>
</evidence>
<proteinExistence type="inferred from homology"/>
<feature type="transmembrane region" description="Helical" evidence="6">
    <location>
        <begin position="6"/>
        <end position="28"/>
    </location>
</feature>
<feature type="transmembrane region" description="Helical" evidence="6">
    <location>
        <begin position="112"/>
        <end position="139"/>
    </location>
</feature>
<organism evidence="7 8">
    <name type="scientific">Candidatus Phosphoribacter hodrii</name>
    <dbReference type="NCBI Taxonomy" id="2953743"/>
    <lineage>
        <taxon>Bacteria</taxon>
        <taxon>Bacillati</taxon>
        <taxon>Actinomycetota</taxon>
        <taxon>Actinomycetes</taxon>
        <taxon>Micrococcales</taxon>
        <taxon>Dermatophilaceae</taxon>
        <taxon>Candidatus Phosphoribacter</taxon>
    </lineage>
</organism>
<evidence type="ECO:0000313" key="8">
    <source>
        <dbReference type="Proteomes" id="UP000886632"/>
    </source>
</evidence>
<evidence type="ECO:0000256" key="5">
    <source>
        <dbReference type="ARBA" id="ARBA00023136"/>
    </source>
</evidence>
<dbReference type="AlphaFoldDB" id="A0A9D7XWM2"/>
<dbReference type="GO" id="GO:0033573">
    <property type="term" value="C:high-affinity iron permease complex"/>
    <property type="evidence" value="ECO:0007669"/>
    <property type="project" value="InterPro"/>
</dbReference>
<keyword evidence="3 6" id="KW-0812">Transmembrane</keyword>
<keyword evidence="5 6" id="KW-0472">Membrane</keyword>
<feature type="transmembrane region" description="Helical" evidence="6">
    <location>
        <begin position="71"/>
        <end position="91"/>
    </location>
</feature>
<reference evidence="7" key="1">
    <citation type="submission" date="2020-10" db="EMBL/GenBank/DDBJ databases">
        <title>Connecting structure to function with the recovery of over 1000 high-quality activated sludge metagenome-assembled genomes encoding full-length rRNA genes using long-read sequencing.</title>
        <authorList>
            <person name="Singleton C.M."/>
            <person name="Petriglieri F."/>
            <person name="Kristensen J.M."/>
            <person name="Kirkegaard R.H."/>
            <person name="Michaelsen T.Y."/>
            <person name="Andersen M.H."/>
            <person name="Karst S.M."/>
            <person name="Dueholm M.S."/>
            <person name="Nielsen P.H."/>
            <person name="Albertsen M."/>
        </authorList>
    </citation>
    <scope>NUCLEOTIDE SEQUENCE</scope>
    <source>
        <strain evidence="7">Ribe_18-Q3-R11-54_MAXAC.001</strain>
    </source>
</reference>
<name>A0A9D7XWM2_9MICO</name>
<comment type="caution">
    <text evidence="7">The sequence shown here is derived from an EMBL/GenBank/DDBJ whole genome shotgun (WGS) entry which is preliminary data.</text>
</comment>
<evidence type="ECO:0000256" key="3">
    <source>
        <dbReference type="ARBA" id="ARBA00022692"/>
    </source>
</evidence>
<evidence type="ECO:0000256" key="4">
    <source>
        <dbReference type="ARBA" id="ARBA00022989"/>
    </source>
</evidence>
<gene>
    <name evidence="7" type="ORF">IPP00_02735</name>
</gene>
<keyword evidence="4 6" id="KW-1133">Transmembrane helix</keyword>
<protein>
    <submittedName>
        <fullName evidence="7">FTR1 family protein</fullName>
    </submittedName>
</protein>
<dbReference type="PANTHER" id="PTHR31632">
    <property type="entry name" value="IRON TRANSPORTER FTH1"/>
    <property type="match status" value="1"/>
</dbReference>
<feature type="transmembrane region" description="Helical" evidence="6">
    <location>
        <begin position="151"/>
        <end position="173"/>
    </location>
</feature>
<accession>A0A9D7XWM2</accession>
<dbReference type="GO" id="GO:0015093">
    <property type="term" value="F:ferrous iron transmembrane transporter activity"/>
    <property type="evidence" value="ECO:0007669"/>
    <property type="project" value="TreeGrafter"/>
</dbReference>
<dbReference type="Proteomes" id="UP000886632">
    <property type="component" value="Unassembled WGS sequence"/>
</dbReference>
<comment type="subcellular location">
    <subcellularLocation>
        <location evidence="1">Membrane</location>
        <topology evidence="1">Multi-pass membrane protein</topology>
    </subcellularLocation>
</comment>
<evidence type="ECO:0000313" key="7">
    <source>
        <dbReference type="EMBL" id="MBL0002940.1"/>
    </source>
</evidence>
<dbReference type="InterPro" id="IPR004923">
    <property type="entry name" value="FTR1/Fip1/EfeU"/>
</dbReference>
<evidence type="ECO:0000256" key="2">
    <source>
        <dbReference type="ARBA" id="ARBA00008333"/>
    </source>
</evidence>
<feature type="transmembrane region" description="Helical" evidence="6">
    <location>
        <begin position="35"/>
        <end position="59"/>
    </location>
</feature>
<feature type="transmembrane region" description="Helical" evidence="6">
    <location>
        <begin position="243"/>
        <end position="263"/>
    </location>
</feature>
<feature type="transmembrane region" description="Helical" evidence="6">
    <location>
        <begin position="180"/>
        <end position="200"/>
    </location>
</feature>
<sequence length="286" mass="29881">MFFSNALIGLREGLEAALVVVILIAFLVKTDRRWALRYVWIGVGAAVALSVVIGAVLTFGTSGLDDRTAELVGGLASLLAVVLVTGMIFWMRSVGRRFAGELTGKLDRALDAGPFAIAAVAFLGVGREGLESALFFYATVESAGETGIAPALGWVVGIGAAVALGIAIYLGAVRIDLAQFFRWTGVGLVIVAAGILAYAVHELQEAGVLPGENVYAFDVRSTIDPTSPLATVVRGIFNLRPRMAVLEIGAWAAYLVVVLPLFLRGVGRRPTATAAAAAESVPAAKR</sequence>
<dbReference type="Pfam" id="PF03239">
    <property type="entry name" value="FTR1"/>
    <property type="match status" value="1"/>
</dbReference>
<comment type="similarity">
    <text evidence="2">Belongs to the oxidase-dependent Fe transporter (OFeT) (TC 9.A.10.1) family.</text>
</comment>
<dbReference type="EMBL" id="JADKGK010000005">
    <property type="protein sequence ID" value="MBL0002940.1"/>
    <property type="molecule type" value="Genomic_DNA"/>
</dbReference>
<dbReference type="NCBIfam" id="NF041756">
    <property type="entry name" value="EfeU"/>
    <property type="match status" value="1"/>
</dbReference>